<dbReference type="PRINTS" id="PR00258">
    <property type="entry name" value="SPERACTRCPTR"/>
</dbReference>
<dbReference type="InterPro" id="IPR001190">
    <property type="entry name" value="SRCR"/>
</dbReference>
<reference evidence="11" key="1">
    <citation type="submission" date="2018-06" db="EMBL/GenBank/DDBJ databases">
        <title>Genome assembly of Danube salmon.</title>
        <authorList>
            <person name="Macqueen D.J."/>
            <person name="Gundappa M.K."/>
        </authorList>
    </citation>
    <scope>NUCLEOTIDE SEQUENCE [LARGE SCALE GENOMIC DNA]</scope>
</reference>
<dbReference type="GeneTree" id="ENSGT00940000162108"/>
<evidence type="ECO:0000259" key="9">
    <source>
        <dbReference type="PROSITE" id="PS50287"/>
    </source>
</evidence>
<keyword evidence="11" id="KW-1185">Reference proteome</keyword>
<comment type="caution">
    <text evidence="7">Lacks conserved residue(s) required for the propagation of feature annotation.</text>
</comment>
<dbReference type="SMART" id="SM00202">
    <property type="entry name" value="SR"/>
    <property type="match status" value="1"/>
</dbReference>
<evidence type="ECO:0000256" key="5">
    <source>
        <dbReference type="ARBA" id="ARBA00023157"/>
    </source>
</evidence>
<dbReference type="Ensembl" id="ENSHHUT00000024791.1">
    <property type="protein sequence ID" value="ENSHHUP00000023892.1"/>
    <property type="gene ID" value="ENSHHUG00000014978.1"/>
</dbReference>
<feature type="compositionally biased region" description="Polar residues" evidence="8">
    <location>
        <begin position="558"/>
        <end position="586"/>
    </location>
</feature>
<feature type="domain" description="SRCR" evidence="9">
    <location>
        <begin position="51"/>
        <end position="143"/>
    </location>
</feature>
<dbReference type="InterPro" id="IPR036772">
    <property type="entry name" value="SRCR-like_dom_sf"/>
</dbReference>
<evidence type="ECO:0000256" key="4">
    <source>
        <dbReference type="ARBA" id="ARBA00022737"/>
    </source>
</evidence>
<keyword evidence="3" id="KW-0732">Signal</keyword>
<evidence type="ECO:0000256" key="1">
    <source>
        <dbReference type="ARBA" id="ARBA00004613"/>
    </source>
</evidence>
<feature type="disulfide bond" evidence="7">
    <location>
        <begin position="217"/>
        <end position="227"/>
    </location>
</feature>
<evidence type="ECO:0000256" key="2">
    <source>
        <dbReference type="ARBA" id="ARBA00022525"/>
    </source>
</evidence>
<dbReference type="SUPFAM" id="SSF56487">
    <property type="entry name" value="SRCR-like"/>
    <property type="match status" value="2"/>
</dbReference>
<reference evidence="10" key="3">
    <citation type="submission" date="2025-09" db="UniProtKB">
        <authorList>
            <consortium name="Ensembl"/>
        </authorList>
    </citation>
    <scope>IDENTIFICATION</scope>
</reference>
<dbReference type="PANTHER" id="PTHR48071">
    <property type="entry name" value="SRCR DOMAIN-CONTAINING PROTEIN"/>
    <property type="match status" value="1"/>
</dbReference>
<keyword evidence="6" id="KW-0325">Glycoprotein</keyword>
<evidence type="ECO:0000256" key="3">
    <source>
        <dbReference type="ARBA" id="ARBA00022729"/>
    </source>
</evidence>
<keyword evidence="2" id="KW-0964">Secreted</keyword>
<reference evidence="10" key="2">
    <citation type="submission" date="2025-08" db="UniProtKB">
        <authorList>
            <consortium name="Ensembl"/>
        </authorList>
    </citation>
    <scope>IDENTIFICATION</scope>
</reference>
<comment type="subcellular location">
    <subcellularLocation>
        <location evidence="1">Secreted</location>
    </subcellularLocation>
</comment>
<feature type="domain" description="SRCR" evidence="9">
    <location>
        <begin position="147"/>
        <end position="247"/>
    </location>
</feature>
<name>A0A4W5LDH3_9TELE</name>
<organism evidence="10 11">
    <name type="scientific">Hucho hucho</name>
    <name type="common">huchen</name>
    <dbReference type="NCBI Taxonomy" id="62062"/>
    <lineage>
        <taxon>Eukaryota</taxon>
        <taxon>Metazoa</taxon>
        <taxon>Chordata</taxon>
        <taxon>Craniata</taxon>
        <taxon>Vertebrata</taxon>
        <taxon>Euteleostomi</taxon>
        <taxon>Actinopterygii</taxon>
        <taxon>Neopterygii</taxon>
        <taxon>Teleostei</taxon>
        <taxon>Protacanthopterygii</taxon>
        <taxon>Salmoniformes</taxon>
        <taxon>Salmonidae</taxon>
        <taxon>Salmoninae</taxon>
        <taxon>Hucho</taxon>
    </lineage>
</organism>
<evidence type="ECO:0000256" key="7">
    <source>
        <dbReference type="PROSITE-ProRule" id="PRU00196"/>
    </source>
</evidence>
<dbReference type="FunFam" id="3.10.250.10:FF:000002">
    <property type="entry name" value="Scavenger receptor cysteine-rich type 1 protein M130"/>
    <property type="match status" value="1"/>
</dbReference>
<dbReference type="Pfam" id="PF00530">
    <property type="entry name" value="SRCR"/>
    <property type="match status" value="1"/>
</dbReference>
<feature type="region of interest" description="Disordered" evidence="8">
    <location>
        <begin position="558"/>
        <end position="638"/>
    </location>
</feature>
<feature type="compositionally biased region" description="Low complexity" evidence="8">
    <location>
        <begin position="587"/>
        <end position="600"/>
    </location>
</feature>
<dbReference type="GO" id="GO:0005886">
    <property type="term" value="C:plasma membrane"/>
    <property type="evidence" value="ECO:0007669"/>
    <property type="project" value="TreeGrafter"/>
</dbReference>
<dbReference type="STRING" id="62062.ENSHHUP00000023892"/>
<proteinExistence type="predicted"/>
<evidence type="ECO:0000313" key="10">
    <source>
        <dbReference type="Ensembl" id="ENSHHUP00000023892.1"/>
    </source>
</evidence>
<evidence type="ECO:0000256" key="6">
    <source>
        <dbReference type="ARBA" id="ARBA00023180"/>
    </source>
</evidence>
<feature type="disulfide bond" evidence="7">
    <location>
        <begin position="172"/>
        <end position="236"/>
    </location>
</feature>
<evidence type="ECO:0000313" key="11">
    <source>
        <dbReference type="Proteomes" id="UP000314982"/>
    </source>
</evidence>
<accession>A0A4W5LDH3</accession>
<dbReference type="PROSITE" id="PS00420">
    <property type="entry name" value="SRCR_1"/>
    <property type="match status" value="1"/>
</dbReference>
<dbReference type="PANTHER" id="PTHR48071:SF15">
    <property type="entry name" value="SRCR DOMAIN-CONTAINING PROTEIN"/>
    <property type="match status" value="1"/>
</dbReference>
<dbReference type="GO" id="GO:0005615">
    <property type="term" value="C:extracellular space"/>
    <property type="evidence" value="ECO:0007669"/>
    <property type="project" value="TreeGrafter"/>
</dbReference>
<evidence type="ECO:0000256" key="8">
    <source>
        <dbReference type="SAM" id="MobiDB-lite"/>
    </source>
</evidence>
<dbReference type="Gene3D" id="3.10.250.10">
    <property type="entry name" value="SRCR-like domain"/>
    <property type="match status" value="2"/>
</dbReference>
<dbReference type="AlphaFoldDB" id="A0A4W5LDH3"/>
<protein>
    <recommendedName>
        <fullName evidence="9">SRCR domain-containing protein</fullName>
    </recommendedName>
</protein>
<dbReference type="Proteomes" id="UP000314982">
    <property type="component" value="Unassembled WGS sequence"/>
</dbReference>
<dbReference type="PROSITE" id="PS50287">
    <property type="entry name" value="SRCR_2"/>
    <property type="match status" value="2"/>
</dbReference>
<feature type="disulfide bond" evidence="7">
    <location>
        <begin position="185"/>
        <end position="246"/>
    </location>
</feature>
<dbReference type="GO" id="GO:0031638">
    <property type="term" value="P:zymogen activation"/>
    <property type="evidence" value="ECO:0007669"/>
    <property type="project" value="TreeGrafter"/>
</dbReference>
<keyword evidence="5 7" id="KW-1015">Disulfide bond</keyword>
<keyword evidence="4" id="KW-0677">Repeat</keyword>
<sequence length="638" mass="69536">MCVGVYVLCCITCTVHVATQHGEINSHLYFTLILILHFPIPPAISHPPRLSQHCSGVVEVLHRGLWRPVTFDLGSAEWSKVAEDICTNLSCGAVYKLRQTGTATLNYSSSTCLSQCVYRDLLVENCTELSYPDCYNLTEITCGHQAVRLAGGSHHCEGRVELWREAKWGTVCDDRWDLRDGGVVCAQLGCGSALNVSGEDGSFEAGVGLVLLDEVNCGGSERNLWECPSMETVNDCGHKEDAAVVCSGIPSQPGNETAEPNTQTSTTAGSVLLVTSAESWSSPPTAAVWSCIALSIALLLTLLSNALLFLFYRRRAALLVHQTQDGRLLSIQSQHTDRGEIVNLLTVTTDTADYSEFLLMHLSSLCPLVSCNFRKCLISSSVPFVRIHFLYVAFHAAPQYISQQPSQNDTDASCDSDYENYDFNDQPSVAMATALVRVLDNGVSTSREPRETTQTADTSDAPEKYNIVAETINGIERNNTATQSLHSLVSSSTSSGECYENIETQEKELLDSGPDLRETALTDLICGREPSLGSSSSTSSGESYYNVEMAVEQHLKSENTYTDSSVQSTSTHQDQQQPVNSSCHLLSNQNQDDSSSSSSSELYENIDVQDEEGIGDVSVKEDPDQSLSDSDYDDITNY</sequence>
<dbReference type="GO" id="GO:0004252">
    <property type="term" value="F:serine-type endopeptidase activity"/>
    <property type="evidence" value="ECO:0007669"/>
    <property type="project" value="TreeGrafter"/>
</dbReference>